<dbReference type="CDD" id="cd00082">
    <property type="entry name" value="HisKA"/>
    <property type="match status" value="1"/>
</dbReference>
<feature type="coiled-coil region" evidence="5">
    <location>
        <begin position="213"/>
        <end position="240"/>
    </location>
</feature>
<feature type="modified residue" description="4-aspartylphosphate" evidence="4">
    <location>
        <position position="541"/>
    </location>
</feature>
<dbReference type="CDD" id="cd00075">
    <property type="entry name" value="HATPase"/>
    <property type="match status" value="1"/>
</dbReference>
<dbReference type="InterPro" id="IPR005467">
    <property type="entry name" value="His_kinase_dom"/>
</dbReference>
<keyword evidence="5" id="KW-0175">Coiled coil</keyword>
<dbReference type="PANTHER" id="PTHR45339:SF3">
    <property type="entry name" value="HISTIDINE KINASE"/>
    <property type="match status" value="1"/>
</dbReference>
<dbReference type="Gene3D" id="3.40.50.2300">
    <property type="match status" value="1"/>
</dbReference>
<keyword evidence="3 4" id="KW-0597">Phosphoprotein</keyword>
<feature type="transmembrane region" description="Helical" evidence="6">
    <location>
        <begin position="144"/>
        <end position="174"/>
    </location>
</feature>
<keyword evidence="6" id="KW-0472">Membrane</keyword>
<dbReference type="Proteomes" id="UP000190460">
    <property type="component" value="Unassembled WGS sequence"/>
</dbReference>
<evidence type="ECO:0000256" key="5">
    <source>
        <dbReference type="SAM" id="Coils"/>
    </source>
</evidence>
<feature type="transmembrane region" description="Helical" evidence="6">
    <location>
        <begin position="64"/>
        <end position="84"/>
    </location>
</feature>
<accession>A0A1T4W872</accession>
<evidence type="ECO:0000313" key="9">
    <source>
        <dbReference type="EMBL" id="SKA73397.1"/>
    </source>
</evidence>
<dbReference type="CDD" id="cd00156">
    <property type="entry name" value="REC"/>
    <property type="match status" value="1"/>
</dbReference>
<name>A0A1T4W872_9GAMM</name>
<evidence type="ECO:0000256" key="2">
    <source>
        <dbReference type="ARBA" id="ARBA00012438"/>
    </source>
</evidence>
<protein>
    <recommendedName>
        <fullName evidence="2">histidine kinase</fullName>
        <ecNumber evidence="2">2.7.13.3</ecNumber>
    </recommendedName>
</protein>
<evidence type="ECO:0000256" key="6">
    <source>
        <dbReference type="SAM" id="Phobius"/>
    </source>
</evidence>
<dbReference type="Gene3D" id="1.10.287.130">
    <property type="match status" value="1"/>
</dbReference>
<keyword evidence="9" id="KW-0418">Kinase</keyword>
<dbReference type="InterPro" id="IPR001789">
    <property type="entry name" value="Sig_transdc_resp-reg_receiver"/>
</dbReference>
<dbReference type="PANTHER" id="PTHR45339">
    <property type="entry name" value="HYBRID SIGNAL TRANSDUCTION HISTIDINE KINASE J"/>
    <property type="match status" value="1"/>
</dbReference>
<dbReference type="InterPro" id="IPR036097">
    <property type="entry name" value="HisK_dim/P_sf"/>
</dbReference>
<dbReference type="Pfam" id="PF02518">
    <property type="entry name" value="HATPase_c"/>
    <property type="match status" value="1"/>
</dbReference>
<dbReference type="AlphaFoldDB" id="A0A1T4W872"/>
<evidence type="ECO:0000259" key="7">
    <source>
        <dbReference type="PROSITE" id="PS50109"/>
    </source>
</evidence>
<dbReference type="PROSITE" id="PS50110">
    <property type="entry name" value="RESPONSE_REGULATORY"/>
    <property type="match status" value="1"/>
</dbReference>
<proteinExistence type="predicted"/>
<dbReference type="InterPro" id="IPR004358">
    <property type="entry name" value="Sig_transdc_His_kin-like_C"/>
</dbReference>
<reference evidence="10" key="1">
    <citation type="submission" date="2017-02" db="EMBL/GenBank/DDBJ databases">
        <authorList>
            <person name="Varghese N."/>
            <person name="Submissions S."/>
        </authorList>
    </citation>
    <scope>NUCLEOTIDE SEQUENCE [LARGE SCALE GENOMIC DNA]</scope>
    <source>
        <strain evidence="10">ATCC 49788</strain>
    </source>
</reference>
<keyword evidence="6" id="KW-1133">Transmembrane helix</keyword>
<organism evidence="9 10">
    <name type="scientific">Thiothrix eikelboomii</name>
    <dbReference type="NCBI Taxonomy" id="92487"/>
    <lineage>
        <taxon>Bacteria</taxon>
        <taxon>Pseudomonadati</taxon>
        <taxon>Pseudomonadota</taxon>
        <taxon>Gammaproteobacteria</taxon>
        <taxon>Thiotrichales</taxon>
        <taxon>Thiotrichaceae</taxon>
        <taxon>Thiothrix</taxon>
    </lineage>
</organism>
<dbReference type="SUPFAM" id="SSF55874">
    <property type="entry name" value="ATPase domain of HSP90 chaperone/DNA topoisomerase II/histidine kinase"/>
    <property type="match status" value="1"/>
</dbReference>
<dbReference type="EC" id="2.7.13.3" evidence="2"/>
<dbReference type="InterPro" id="IPR003594">
    <property type="entry name" value="HATPase_dom"/>
</dbReference>
<keyword evidence="10" id="KW-1185">Reference proteome</keyword>
<dbReference type="SMART" id="SM00448">
    <property type="entry name" value="REC"/>
    <property type="match status" value="1"/>
</dbReference>
<dbReference type="Gene3D" id="3.30.565.10">
    <property type="entry name" value="Histidine kinase-like ATPase, C-terminal domain"/>
    <property type="match status" value="1"/>
</dbReference>
<dbReference type="SUPFAM" id="SSF47384">
    <property type="entry name" value="Homodimeric domain of signal transducing histidine kinase"/>
    <property type="match status" value="1"/>
</dbReference>
<keyword evidence="9" id="KW-0808">Transferase</keyword>
<feature type="transmembrane region" description="Helical" evidence="6">
    <location>
        <begin position="186"/>
        <end position="205"/>
    </location>
</feature>
<comment type="catalytic activity">
    <reaction evidence="1">
        <text>ATP + protein L-histidine = ADP + protein N-phospho-L-histidine.</text>
        <dbReference type="EC" id="2.7.13.3"/>
    </reaction>
</comment>
<feature type="domain" description="Histidine kinase" evidence="7">
    <location>
        <begin position="247"/>
        <end position="461"/>
    </location>
</feature>
<dbReference type="EMBL" id="FUYB01000004">
    <property type="protein sequence ID" value="SKA73397.1"/>
    <property type="molecule type" value="Genomic_DNA"/>
</dbReference>
<evidence type="ECO:0000256" key="3">
    <source>
        <dbReference type="ARBA" id="ARBA00022553"/>
    </source>
</evidence>
<evidence type="ECO:0000259" key="8">
    <source>
        <dbReference type="PROSITE" id="PS50110"/>
    </source>
</evidence>
<dbReference type="InterPro" id="IPR003661">
    <property type="entry name" value="HisK_dim/P_dom"/>
</dbReference>
<dbReference type="SUPFAM" id="SSF52172">
    <property type="entry name" value="CheY-like"/>
    <property type="match status" value="1"/>
</dbReference>
<sequence>MVFISITLTQIWHKWCQLACWGVAGEGVLQIVVIAQYKDSILSLVTSIVASCFYWYYYDFVQHEPIYLGLLVFWVLVALYYHLLAIKIMPQLASTTTNLIELPNYMGLALLISVAQSLAVAGIGMRTLATSYDGLNSPSVLGMILFYMGLVLNVFMCPASILIANLTLIIPLLLFFAYQPQDAGDVAIAVFLLLLIIAVLSFAQLQRQAFINQIEQKIQLEKLSQALNLAKEQAEQANLAKSYFFTSASHDARQPLQAISLLSESLLRSTQLVAHDRQVIEKIVGNLHSIRNLFNRVLDISHIESGKIQVNSQAINLAHTFHTLATQYGEMATHKNIWLHVKPTHAFVSHDAELLLRILGNLIHNAIQYTEHGGVWVAYRPQRECIEIRDSGIGIDTVEHSRIFQDFYQLNNSERNRDTGKGVGLGLSIVQRLAALTDTRIQLVSALGKGTIFRIYCKKADAPPNTYTIATLPQAQLQRNLYAALRGTRLLYVEDDAELRELFSHELQSLGIQMVSLANFAALQSYIKTHPNEKFDALLTDYRLPEAQTGTIAAVWLRHYLQQPLPVLILTGDTQVHAESLLAQLQPYCLVQKPIKINNLLEKIYLLLYPK</sequence>
<feature type="transmembrane region" description="Helical" evidence="6">
    <location>
        <begin position="41"/>
        <end position="58"/>
    </location>
</feature>
<dbReference type="InterPro" id="IPR036890">
    <property type="entry name" value="HATPase_C_sf"/>
</dbReference>
<keyword evidence="6" id="KW-0812">Transmembrane</keyword>
<gene>
    <name evidence="9" type="ORF">SAMN02745130_01215</name>
</gene>
<evidence type="ECO:0000313" key="10">
    <source>
        <dbReference type="Proteomes" id="UP000190460"/>
    </source>
</evidence>
<dbReference type="PROSITE" id="PS50109">
    <property type="entry name" value="HIS_KIN"/>
    <property type="match status" value="1"/>
</dbReference>
<feature type="transmembrane region" description="Helical" evidence="6">
    <location>
        <begin position="105"/>
        <end position="124"/>
    </location>
</feature>
<dbReference type="GO" id="GO:0000155">
    <property type="term" value="F:phosphorelay sensor kinase activity"/>
    <property type="evidence" value="ECO:0007669"/>
    <property type="project" value="InterPro"/>
</dbReference>
<dbReference type="STRING" id="92487.SAMN02745130_01215"/>
<dbReference type="Pfam" id="PF00072">
    <property type="entry name" value="Response_reg"/>
    <property type="match status" value="1"/>
</dbReference>
<dbReference type="SMART" id="SM00387">
    <property type="entry name" value="HATPase_c"/>
    <property type="match status" value="1"/>
</dbReference>
<evidence type="ECO:0000256" key="1">
    <source>
        <dbReference type="ARBA" id="ARBA00000085"/>
    </source>
</evidence>
<dbReference type="InterPro" id="IPR011006">
    <property type="entry name" value="CheY-like_superfamily"/>
</dbReference>
<dbReference type="SMART" id="SM00388">
    <property type="entry name" value="HisKA"/>
    <property type="match status" value="1"/>
</dbReference>
<dbReference type="Pfam" id="PF00512">
    <property type="entry name" value="HisKA"/>
    <property type="match status" value="1"/>
</dbReference>
<feature type="domain" description="Response regulatory" evidence="8">
    <location>
        <begin position="489"/>
        <end position="608"/>
    </location>
</feature>
<dbReference type="PRINTS" id="PR00344">
    <property type="entry name" value="BCTRLSENSOR"/>
</dbReference>
<evidence type="ECO:0000256" key="4">
    <source>
        <dbReference type="PROSITE-ProRule" id="PRU00169"/>
    </source>
</evidence>